<keyword evidence="5 11" id="KW-0274">FAD</keyword>
<comment type="cofactor">
    <cofactor evidence="1 11">
        <name>FAD</name>
        <dbReference type="ChEBI" id="CHEBI:57692"/>
    </cofactor>
</comment>
<name>A0A318HKC3_9MYCO</name>
<evidence type="ECO:0000313" key="15">
    <source>
        <dbReference type="EMBL" id="PXX06504.1"/>
    </source>
</evidence>
<dbReference type="InterPro" id="IPR006091">
    <property type="entry name" value="Acyl-CoA_Oxase/DH_mid-dom"/>
</dbReference>
<dbReference type="FunFam" id="1.20.140.10:FF:000001">
    <property type="entry name" value="Acyl-CoA dehydrogenase"/>
    <property type="match status" value="1"/>
</dbReference>
<dbReference type="SUPFAM" id="SSF47203">
    <property type="entry name" value="Acyl-CoA dehydrogenase C-terminal domain-like"/>
    <property type="match status" value="1"/>
</dbReference>
<dbReference type="FunFam" id="2.40.110.10:FF:000002">
    <property type="entry name" value="Acyl-CoA dehydrogenase fadE12"/>
    <property type="match status" value="1"/>
</dbReference>
<evidence type="ECO:0000256" key="3">
    <source>
        <dbReference type="ARBA" id="ARBA00009347"/>
    </source>
</evidence>
<sequence length="383" mass="41777">MSTTAYRSTWADDDVIALKEMATKFFETEALPHRERWAAQKCVDRDFWYKAGELGLLCTSVPEEYGGGGGTLAHDFAVMEAQAACGESGFGNQVHSGLVAHYILAYGTDEQKRRWLPGMASGKLVSAIAMTEPGGGSDLKALRTSAIREGDHYRLNGAKTFTSNGSSADIIVLVVKTDPAAGTKGVSLLVLETADAPGFRVGRVLEKVGMKAQDTAELFFDDVLVPAENLLGDEGAGYGYAMRQLAHERLVVAVWGTAVMESAVEETVKYTKDRHAFGTSLFDMQNTRFELAECATIARIARVFVDDCIERHLRGELDATTASMAKAWVTDMQVAVIDRCVQLFGGYGYMLEYPIARMFVDSRAQKIYAGANEVMKELIARSL</sequence>
<dbReference type="Proteomes" id="UP000247781">
    <property type="component" value="Unassembled WGS sequence"/>
</dbReference>
<feature type="domain" description="Acyl-CoA dehydrogenase/oxidase N-terminal" evidence="14">
    <location>
        <begin position="16"/>
        <end position="123"/>
    </location>
</feature>
<dbReference type="InterPro" id="IPR006089">
    <property type="entry name" value="Acyl-CoA_DH_CS"/>
</dbReference>
<dbReference type="InterPro" id="IPR050741">
    <property type="entry name" value="Acyl-CoA_dehydrogenase"/>
</dbReference>
<dbReference type="InterPro" id="IPR013786">
    <property type="entry name" value="AcylCoA_DH/ox_N"/>
</dbReference>
<evidence type="ECO:0000256" key="11">
    <source>
        <dbReference type="RuleBase" id="RU362125"/>
    </source>
</evidence>
<keyword evidence="16" id="KW-1185">Reference proteome</keyword>
<comment type="caution">
    <text evidence="15">The sequence shown here is derived from an EMBL/GenBank/DDBJ whole genome shotgun (WGS) entry which is preliminary data.</text>
</comment>
<dbReference type="PANTHER" id="PTHR48083:SF20">
    <property type="entry name" value="LONG-CHAIN SPECIFIC ACYL-COA DEHYDROGENASE, MITOCHONDRIAL"/>
    <property type="match status" value="1"/>
</dbReference>
<comment type="similarity">
    <text evidence="3 11">Belongs to the acyl-CoA dehydrogenase family.</text>
</comment>
<dbReference type="GO" id="GO:0050660">
    <property type="term" value="F:flavin adenine dinucleotide binding"/>
    <property type="evidence" value="ECO:0007669"/>
    <property type="project" value="InterPro"/>
</dbReference>
<reference evidence="15 16" key="2">
    <citation type="submission" date="2018-06" db="EMBL/GenBank/DDBJ databases">
        <title>Sequencing of bacterial isolates from soil warming experiment in Harvard Forest, Massachusetts, USA.</title>
        <authorList>
            <person name="Deangelis K.PhD."/>
        </authorList>
    </citation>
    <scope>NUCLEOTIDE SEQUENCE [LARGE SCALE GENOMIC DNA]</scope>
    <source>
        <strain evidence="15 16">GAS496</strain>
    </source>
</reference>
<dbReference type="RefSeq" id="WP_337442240.1">
    <property type="nucleotide sequence ID" value="NZ_QJJU01000013.1"/>
</dbReference>
<keyword evidence="4 11" id="KW-0285">Flavoprotein</keyword>
<reference evidence="16" key="1">
    <citation type="submission" date="2018-05" db="EMBL/GenBank/DDBJ databases">
        <authorList>
            <person name="Deangelis K."/>
            <person name="Huntemann M."/>
            <person name="Clum A."/>
            <person name="Pillay M."/>
            <person name="Palaniappan K."/>
            <person name="Varghese N."/>
            <person name="Mikhailova N."/>
            <person name="Stamatis D."/>
            <person name="Reddy T."/>
            <person name="Daum C."/>
            <person name="Shapiro N."/>
            <person name="Ivanova N."/>
            <person name="Kyrpides N."/>
            <person name="Woyke T."/>
        </authorList>
    </citation>
    <scope>NUCLEOTIDE SEQUENCE [LARGE SCALE GENOMIC DNA]</scope>
    <source>
        <strain evidence="16">GAS496</strain>
    </source>
</reference>
<evidence type="ECO:0000259" key="12">
    <source>
        <dbReference type="Pfam" id="PF00441"/>
    </source>
</evidence>
<dbReference type="Gene3D" id="1.10.540.10">
    <property type="entry name" value="Acyl-CoA dehydrogenase/oxidase, N-terminal domain"/>
    <property type="match status" value="1"/>
</dbReference>
<dbReference type="PANTHER" id="PTHR48083">
    <property type="entry name" value="MEDIUM-CHAIN SPECIFIC ACYL-COA DEHYDROGENASE, MITOCHONDRIAL-RELATED"/>
    <property type="match status" value="1"/>
</dbReference>
<dbReference type="InterPro" id="IPR046373">
    <property type="entry name" value="Acyl-CoA_Oxase/DH_mid-dom_sf"/>
</dbReference>
<dbReference type="InterPro" id="IPR009100">
    <property type="entry name" value="AcylCoA_DH/oxidase_NM_dom_sf"/>
</dbReference>
<dbReference type="InterPro" id="IPR009075">
    <property type="entry name" value="AcylCo_DH/oxidase_C"/>
</dbReference>
<protein>
    <recommendedName>
        <fullName evidence="8">Acyl-[acyl-carrier-protein] dehydrogenase MbtN</fullName>
    </recommendedName>
    <alternativeName>
        <fullName evidence="9">Mycobactin synthase protein N</fullName>
    </alternativeName>
</protein>
<dbReference type="AlphaFoldDB" id="A0A318HKC3"/>
<keyword evidence="6 11" id="KW-0560">Oxidoreductase</keyword>
<evidence type="ECO:0000259" key="14">
    <source>
        <dbReference type="Pfam" id="PF02771"/>
    </source>
</evidence>
<dbReference type="SUPFAM" id="SSF56645">
    <property type="entry name" value="Acyl-CoA dehydrogenase NM domain-like"/>
    <property type="match status" value="1"/>
</dbReference>
<feature type="domain" description="Acyl-CoA dehydrogenase/oxidase C-terminal" evidence="12">
    <location>
        <begin position="235"/>
        <end position="383"/>
    </location>
</feature>
<dbReference type="Gene3D" id="1.20.140.10">
    <property type="entry name" value="Butyryl-CoA Dehydrogenase, subunit A, domain 3"/>
    <property type="match status" value="1"/>
</dbReference>
<proteinExistence type="inferred from homology"/>
<dbReference type="GO" id="GO:0003995">
    <property type="term" value="F:acyl-CoA dehydrogenase activity"/>
    <property type="evidence" value="ECO:0007669"/>
    <property type="project" value="InterPro"/>
</dbReference>
<dbReference type="Pfam" id="PF02771">
    <property type="entry name" value="Acyl-CoA_dh_N"/>
    <property type="match status" value="1"/>
</dbReference>
<accession>A0A318HKC3</accession>
<dbReference type="InterPro" id="IPR036250">
    <property type="entry name" value="AcylCo_DH-like_C"/>
</dbReference>
<dbReference type="EMBL" id="QJJU01000013">
    <property type="protein sequence ID" value="PXX06504.1"/>
    <property type="molecule type" value="Genomic_DNA"/>
</dbReference>
<evidence type="ECO:0000256" key="7">
    <source>
        <dbReference type="ARBA" id="ARBA00037085"/>
    </source>
</evidence>
<dbReference type="Pfam" id="PF02770">
    <property type="entry name" value="Acyl-CoA_dh_M"/>
    <property type="match status" value="1"/>
</dbReference>
<evidence type="ECO:0000256" key="1">
    <source>
        <dbReference type="ARBA" id="ARBA00001974"/>
    </source>
</evidence>
<dbReference type="Pfam" id="PF00441">
    <property type="entry name" value="Acyl-CoA_dh_1"/>
    <property type="match status" value="1"/>
</dbReference>
<dbReference type="GO" id="GO:0033539">
    <property type="term" value="P:fatty acid beta-oxidation using acyl-CoA dehydrogenase"/>
    <property type="evidence" value="ECO:0007669"/>
    <property type="project" value="TreeGrafter"/>
</dbReference>
<dbReference type="PROSITE" id="PS00072">
    <property type="entry name" value="ACYL_COA_DH_1"/>
    <property type="match status" value="1"/>
</dbReference>
<comment type="catalytic activity">
    <reaction evidence="10">
        <text>a 2,3-saturated acyl-CoA + A = a 2,3-dehydroacyl-CoA + AH2</text>
        <dbReference type="Rhea" id="RHEA:48608"/>
        <dbReference type="ChEBI" id="CHEBI:13193"/>
        <dbReference type="ChEBI" id="CHEBI:17499"/>
        <dbReference type="ChEBI" id="CHEBI:60015"/>
        <dbReference type="ChEBI" id="CHEBI:65111"/>
    </reaction>
</comment>
<dbReference type="PROSITE" id="PS00073">
    <property type="entry name" value="ACYL_COA_DH_2"/>
    <property type="match status" value="1"/>
</dbReference>
<evidence type="ECO:0000256" key="10">
    <source>
        <dbReference type="ARBA" id="ARBA00052546"/>
    </source>
</evidence>
<evidence type="ECO:0000256" key="6">
    <source>
        <dbReference type="ARBA" id="ARBA00023002"/>
    </source>
</evidence>
<dbReference type="GO" id="GO:0005737">
    <property type="term" value="C:cytoplasm"/>
    <property type="evidence" value="ECO:0007669"/>
    <property type="project" value="TreeGrafter"/>
</dbReference>
<feature type="domain" description="Acyl-CoA oxidase/dehydrogenase middle" evidence="13">
    <location>
        <begin position="127"/>
        <end position="223"/>
    </location>
</feature>
<gene>
    <name evidence="15" type="ORF">C8E89_11316</name>
</gene>
<evidence type="ECO:0000256" key="5">
    <source>
        <dbReference type="ARBA" id="ARBA00022827"/>
    </source>
</evidence>
<evidence type="ECO:0000259" key="13">
    <source>
        <dbReference type="Pfam" id="PF02770"/>
    </source>
</evidence>
<dbReference type="Gene3D" id="2.40.110.10">
    <property type="entry name" value="Butyryl-CoA Dehydrogenase, subunit A, domain 2"/>
    <property type="match status" value="1"/>
</dbReference>
<evidence type="ECO:0000313" key="16">
    <source>
        <dbReference type="Proteomes" id="UP000247781"/>
    </source>
</evidence>
<evidence type="ECO:0000256" key="2">
    <source>
        <dbReference type="ARBA" id="ARBA00005102"/>
    </source>
</evidence>
<comment type="pathway">
    <text evidence="2">Siderophore biosynthesis; mycobactin biosynthesis.</text>
</comment>
<evidence type="ECO:0000256" key="4">
    <source>
        <dbReference type="ARBA" id="ARBA00022630"/>
    </source>
</evidence>
<comment type="function">
    <text evidence="7">Catalyzes the dehydrogenation at the alpha-beta position of ACP-bound acyl chains. This results in the introduction of a double bond in the lipidic chain, which is further transferred to the epsilon-amino group of lysine residue in the mycobactin core by MbtK.</text>
</comment>
<organism evidence="15 16">
    <name type="scientific">Mycolicibacterium moriokaense</name>
    <dbReference type="NCBI Taxonomy" id="39691"/>
    <lineage>
        <taxon>Bacteria</taxon>
        <taxon>Bacillati</taxon>
        <taxon>Actinomycetota</taxon>
        <taxon>Actinomycetes</taxon>
        <taxon>Mycobacteriales</taxon>
        <taxon>Mycobacteriaceae</taxon>
        <taxon>Mycolicibacterium</taxon>
    </lineage>
</organism>
<dbReference type="InterPro" id="IPR037069">
    <property type="entry name" value="AcylCoA_DH/ox_N_sf"/>
</dbReference>
<evidence type="ECO:0000256" key="8">
    <source>
        <dbReference type="ARBA" id="ARBA00040394"/>
    </source>
</evidence>
<evidence type="ECO:0000256" key="9">
    <source>
        <dbReference type="ARBA" id="ARBA00042660"/>
    </source>
</evidence>